<dbReference type="PANTHER" id="PTHR36451">
    <property type="entry name" value="PAPS-DEPENDENT SULFOTRANSFERASE STF3"/>
    <property type="match status" value="1"/>
</dbReference>
<dbReference type="PANTHER" id="PTHR36451:SF1">
    <property type="entry name" value="OMEGA-HYDROXY-BETA-DIHYDROMENAQUINONE-9 SULFOTRANSFERASE STF3"/>
    <property type="match status" value="1"/>
</dbReference>
<keyword evidence="1" id="KW-0808">Transferase</keyword>
<evidence type="ECO:0000313" key="2">
    <source>
        <dbReference type="Proteomes" id="UP000316343"/>
    </source>
</evidence>
<name>A0A547PFK0_9SPHN</name>
<comment type="caution">
    <text evidence="1">The sequence shown here is derived from an EMBL/GenBank/DDBJ whole genome shotgun (WGS) entry which is preliminary data.</text>
</comment>
<accession>A0A547PFK0</accession>
<evidence type="ECO:0000313" key="1">
    <source>
        <dbReference type="EMBL" id="TRD12824.1"/>
    </source>
</evidence>
<protein>
    <submittedName>
        <fullName evidence="1">Sulfotransferase</fullName>
    </submittedName>
</protein>
<dbReference type="SUPFAM" id="SSF52540">
    <property type="entry name" value="P-loop containing nucleoside triphosphate hydrolases"/>
    <property type="match status" value="1"/>
</dbReference>
<dbReference type="OrthoDB" id="9777890at2"/>
<sequence>MVLPERSHPLARAPLVDRSNGWLAQAWTKGWLPPPSLDPHDLWQVAAKSLGERAGDAEIAARSPEDVVDFRLRLEKLVAALEAEAGLNPMGRAMAWGQLTRAIKNRLRFGAVWAEKPDLLTTKLAPPIIVIGHMRSGTTRIHKLLAADPAHSATRYCDAAHPVPSFPDIRRIKGAFDLMMMRRINPWIDVIHPMASGEVEEELGWIAAALNHSIYESQWRIPSYSAFSEARDPTPIYREFGRMLRSDAAHRGLADRPRVLKVPAFSEDLSTLLAQFPDAKLVLAERDSSAVLRSAVSLVANQMAIQCDACDLDWIETEWRRKLALREARMAAALKTWAGPVARLQFDALNADWEGEITRTYADLDIELTPQALKAMRREMAASESGHHRAHSAQLAQFASI</sequence>
<keyword evidence="2" id="KW-1185">Reference proteome</keyword>
<organism evidence="1 2">
    <name type="scientific">Erythrobacter insulae</name>
    <dbReference type="NCBI Taxonomy" id="2584124"/>
    <lineage>
        <taxon>Bacteria</taxon>
        <taxon>Pseudomonadati</taxon>
        <taxon>Pseudomonadota</taxon>
        <taxon>Alphaproteobacteria</taxon>
        <taxon>Sphingomonadales</taxon>
        <taxon>Erythrobacteraceae</taxon>
        <taxon>Erythrobacter/Porphyrobacter group</taxon>
        <taxon>Erythrobacter</taxon>
    </lineage>
</organism>
<proteinExistence type="predicted"/>
<dbReference type="GO" id="GO:0016740">
    <property type="term" value="F:transferase activity"/>
    <property type="evidence" value="ECO:0007669"/>
    <property type="project" value="UniProtKB-KW"/>
</dbReference>
<dbReference type="Pfam" id="PF13469">
    <property type="entry name" value="Sulfotransfer_3"/>
    <property type="match status" value="1"/>
</dbReference>
<dbReference type="InterPro" id="IPR052736">
    <property type="entry name" value="Stf3_sulfotransferase"/>
</dbReference>
<dbReference type="Gene3D" id="3.40.50.300">
    <property type="entry name" value="P-loop containing nucleotide triphosphate hydrolases"/>
    <property type="match status" value="1"/>
</dbReference>
<dbReference type="AlphaFoldDB" id="A0A547PFK0"/>
<gene>
    <name evidence="1" type="ORF">FGU71_10210</name>
</gene>
<dbReference type="EMBL" id="VHJK01000001">
    <property type="protein sequence ID" value="TRD12824.1"/>
    <property type="molecule type" value="Genomic_DNA"/>
</dbReference>
<dbReference type="InterPro" id="IPR027417">
    <property type="entry name" value="P-loop_NTPase"/>
</dbReference>
<dbReference type="Proteomes" id="UP000316343">
    <property type="component" value="Unassembled WGS sequence"/>
</dbReference>
<reference evidence="1 2" key="1">
    <citation type="submission" date="2019-06" db="EMBL/GenBank/DDBJ databases">
        <title>Erythrobacter insulae sp. nov., isolated from a tidal flat.</title>
        <authorList>
            <person name="Yoon J.-H."/>
        </authorList>
    </citation>
    <scope>NUCLEOTIDE SEQUENCE [LARGE SCALE GENOMIC DNA]</scope>
    <source>
        <strain evidence="1 2">JBTF-M21</strain>
    </source>
</reference>